<evidence type="ECO:0000313" key="7">
    <source>
        <dbReference type="Proteomes" id="UP001217089"/>
    </source>
</evidence>
<sequence length="154" mass="16761">MDINLGFDDIEGYETRSRYFGAVIGRVANRTAGGKFTLDGKEYSLAVNNGPNALHGGLKGFDKVVWKSSVTDDKLVLTYVSADGEEGFPGEVTTTVTYQLTNDNKLIIDYTATTTKATPVNLTNHSYFNLAGQGSANVFDHVSDSKCKQLYTSR</sequence>
<evidence type="ECO:0000256" key="1">
    <source>
        <dbReference type="ARBA" id="ARBA00001712"/>
    </source>
</evidence>
<comment type="caution">
    <text evidence="6">The sequence shown here is derived from an EMBL/GenBank/DDBJ whole genome shotgun (WGS) entry which is preliminary data.</text>
</comment>
<dbReference type="Pfam" id="PF01263">
    <property type="entry name" value="Aldose_epim"/>
    <property type="match status" value="1"/>
</dbReference>
<evidence type="ECO:0000313" key="6">
    <source>
        <dbReference type="EMBL" id="KAJ8320881.1"/>
    </source>
</evidence>
<accession>A0ABQ9FVU9</accession>
<gene>
    <name evidence="6" type="ORF">KUTeg_002468</name>
</gene>
<name>A0ABQ9FVU9_TEGGR</name>
<dbReference type="PROSITE" id="PS00545">
    <property type="entry name" value="ALDOSE_1_EPIMERASE"/>
    <property type="match status" value="1"/>
</dbReference>
<dbReference type="InterPro" id="IPR014718">
    <property type="entry name" value="GH-type_carb-bd"/>
</dbReference>
<evidence type="ECO:0000256" key="3">
    <source>
        <dbReference type="ARBA" id="ARBA00021023"/>
    </source>
</evidence>
<comment type="catalytic activity">
    <reaction evidence="1">
        <text>alpha-D-galactose = beta-D-galactose</text>
        <dbReference type="Rhea" id="RHEA:28675"/>
        <dbReference type="ChEBI" id="CHEBI:27667"/>
        <dbReference type="ChEBI" id="CHEBI:28061"/>
        <dbReference type="EC" id="5.1.3.3"/>
    </reaction>
    <physiologicalReaction direction="right-to-left" evidence="1">
        <dbReference type="Rhea" id="RHEA:28677"/>
    </physiologicalReaction>
</comment>
<proteinExistence type="predicted"/>
<evidence type="ECO:0000256" key="2">
    <source>
        <dbReference type="ARBA" id="ARBA00004947"/>
    </source>
</evidence>
<dbReference type="InterPro" id="IPR008183">
    <property type="entry name" value="Aldose_1/G6P_1-epimerase"/>
</dbReference>
<dbReference type="InterPro" id="IPR018052">
    <property type="entry name" value="Ald1_epimerase_CS"/>
</dbReference>
<protein>
    <recommendedName>
        <fullName evidence="3">Galactose mutarotase</fullName>
    </recommendedName>
    <alternativeName>
        <fullName evidence="4">Aldose 1-epimerase</fullName>
    </alternativeName>
</protein>
<dbReference type="Gene3D" id="2.70.98.10">
    <property type="match status" value="1"/>
</dbReference>
<comment type="pathway">
    <text evidence="2">Carbohydrate metabolism; galactose metabolism.</text>
</comment>
<dbReference type="PANTHER" id="PTHR10091">
    <property type="entry name" value="ALDOSE-1-EPIMERASE"/>
    <property type="match status" value="1"/>
</dbReference>
<dbReference type="PANTHER" id="PTHR10091:SF0">
    <property type="entry name" value="GALACTOSE MUTAROTASE"/>
    <property type="match status" value="1"/>
</dbReference>
<comment type="function">
    <text evidence="5">Mutarotase that catalyzes the interconversion of beta-D-galactose and alpha-D-galactose during galactose metabolism. Beta-D-galactose is metabolized in the liver into glucose 1-phosphate, the primary metabolic fuel, by the action of four enzymes that constitute the Leloir pathway: GALM, GALK1 (galactokinase), GALT (galactose-1-phosphate uridylyltransferase) and GALE (UDP-galactose-4'-epimerase). Involved in the maintenance of the equilibrium between the beta- and alpha-anomers of galactose, therefore ensuring a sufficient supply of the alpha-anomer for GALK1. Also active on D-glucose although shows a preference for galactose over glucose.</text>
</comment>
<keyword evidence="7" id="KW-1185">Reference proteome</keyword>
<dbReference type="SUPFAM" id="SSF74650">
    <property type="entry name" value="Galactose mutarotase-like"/>
    <property type="match status" value="1"/>
</dbReference>
<evidence type="ECO:0000256" key="5">
    <source>
        <dbReference type="ARBA" id="ARBA00045743"/>
    </source>
</evidence>
<organism evidence="6 7">
    <name type="scientific">Tegillarca granosa</name>
    <name type="common">Malaysian cockle</name>
    <name type="synonym">Anadara granosa</name>
    <dbReference type="NCBI Taxonomy" id="220873"/>
    <lineage>
        <taxon>Eukaryota</taxon>
        <taxon>Metazoa</taxon>
        <taxon>Spiralia</taxon>
        <taxon>Lophotrochozoa</taxon>
        <taxon>Mollusca</taxon>
        <taxon>Bivalvia</taxon>
        <taxon>Autobranchia</taxon>
        <taxon>Pteriomorphia</taxon>
        <taxon>Arcoida</taxon>
        <taxon>Arcoidea</taxon>
        <taxon>Arcidae</taxon>
        <taxon>Tegillarca</taxon>
    </lineage>
</organism>
<dbReference type="Proteomes" id="UP001217089">
    <property type="component" value="Unassembled WGS sequence"/>
</dbReference>
<dbReference type="InterPro" id="IPR011013">
    <property type="entry name" value="Gal_mutarotase_sf_dom"/>
</dbReference>
<dbReference type="EMBL" id="JARBDR010000141">
    <property type="protein sequence ID" value="KAJ8320881.1"/>
    <property type="molecule type" value="Genomic_DNA"/>
</dbReference>
<reference evidence="6 7" key="1">
    <citation type="submission" date="2022-12" db="EMBL/GenBank/DDBJ databases">
        <title>Chromosome-level genome of Tegillarca granosa.</title>
        <authorList>
            <person name="Kim J."/>
        </authorList>
    </citation>
    <scope>NUCLEOTIDE SEQUENCE [LARGE SCALE GENOMIC DNA]</scope>
    <source>
        <strain evidence="6">Teg-2019</strain>
        <tissue evidence="6">Adductor muscle</tissue>
    </source>
</reference>
<evidence type="ECO:0000256" key="4">
    <source>
        <dbReference type="ARBA" id="ARBA00032729"/>
    </source>
</evidence>